<keyword evidence="1" id="KW-0175">Coiled coil</keyword>
<name>A0A9Y2AGT2_9FIRM</name>
<protein>
    <submittedName>
        <fullName evidence="3">Uncharacterized protein</fullName>
    </submittedName>
</protein>
<keyword evidence="2" id="KW-0472">Membrane</keyword>
<feature type="transmembrane region" description="Helical" evidence="2">
    <location>
        <begin position="91"/>
        <end position="114"/>
    </location>
</feature>
<keyword evidence="4" id="KW-1185">Reference proteome</keyword>
<keyword evidence="2" id="KW-1133">Transmembrane helix</keyword>
<dbReference type="RefSeq" id="WP_147669831.1">
    <property type="nucleotide sequence ID" value="NZ_CP120678.1"/>
</dbReference>
<evidence type="ECO:0000256" key="2">
    <source>
        <dbReference type="SAM" id="Phobius"/>
    </source>
</evidence>
<feature type="coiled-coil region" evidence="1">
    <location>
        <begin position="4"/>
        <end position="52"/>
    </location>
</feature>
<dbReference type="Proteomes" id="UP001243623">
    <property type="component" value="Chromosome"/>
</dbReference>
<feature type="transmembrane region" description="Helical" evidence="2">
    <location>
        <begin position="54"/>
        <end position="79"/>
    </location>
</feature>
<organism evidence="3 4">
    <name type="scientific">Selenobaculum gibii</name>
    <dbReference type="NCBI Taxonomy" id="3054208"/>
    <lineage>
        <taxon>Bacteria</taxon>
        <taxon>Bacillati</taxon>
        <taxon>Bacillota</taxon>
        <taxon>Negativicutes</taxon>
        <taxon>Selenomonadales</taxon>
        <taxon>Selenomonadaceae</taxon>
        <taxon>Selenobaculum</taxon>
    </lineage>
</organism>
<gene>
    <name evidence="3" type="ORF">P3F81_07960</name>
</gene>
<feature type="transmembrane region" description="Helical" evidence="2">
    <location>
        <begin position="151"/>
        <end position="173"/>
    </location>
</feature>
<sequence length="177" mass="20197">MTYNPKQNSELQDIRNKIKNLNEKLSQLEAKYDNEEKLNEENEKSKKELKKHPFLATMIPLNLIVIIYGVYCTILIIAHDCMKAWNFEPNTIEFIGTGASLIVPIALLLGLQRFLKHQQLIQYEPYFKFGNSILTILASIISLYLPESIVFSSKGVFGVVYIASLVNCAISYYGSKK</sequence>
<keyword evidence="2" id="KW-0812">Transmembrane</keyword>
<feature type="transmembrane region" description="Helical" evidence="2">
    <location>
        <begin position="126"/>
        <end position="145"/>
    </location>
</feature>
<dbReference type="KEGG" id="sgbi:P3F81_07960"/>
<reference evidence="3" key="1">
    <citation type="submission" date="2023-03" db="EMBL/GenBank/DDBJ databases">
        <title>Selenobaculum gbiensis gen. nov. sp. nov., a new bacterium isolated from the gut microbiota of IBD patient.</title>
        <authorList>
            <person name="Yeo S."/>
            <person name="Park H."/>
            <person name="Huh C.S."/>
        </authorList>
    </citation>
    <scope>NUCLEOTIDE SEQUENCE</scope>
    <source>
        <strain evidence="3">ICN-92133</strain>
    </source>
</reference>
<accession>A0A9Y2AGT2</accession>
<evidence type="ECO:0000313" key="4">
    <source>
        <dbReference type="Proteomes" id="UP001243623"/>
    </source>
</evidence>
<proteinExistence type="predicted"/>
<evidence type="ECO:0000313" key="3">
    <source>
        <dbReference type="EMBL" id="WIW69852.1"/>
    </source>
</evidence>
<dbReference type="EMBL" id="CP120678">
    <property type="protein sequence ID" value="WIW69852.1"/>
    <property type="molecule type" value="Genomic_DNA"/>
</dbReference>
<dbReference type="AlphaFoldDB" id="A0A9Y2AGT2"/>
<evidence type="ECO:0000256" key="1">
    <source>
        <dbReference type="SAM" id="Coils"/>
    </source>
</evidence>